<feature type="transmembrane region" description="Helical" evidence="6">
    <location>
        <begin position="194"/>
        <end position="214"/>
    </location>
</feature>
<keyword evidence="2" id="KW-1003">Cell membrane</keyword>
<evidence type="ECO:0008006" key="9">
    <source>
        <dbReference type="Google" id="ProtNLM"/>
    </source>
</evidence>
<comment type="caution">
    <text evidence="7">The sequence shown here is derived from an EMBL/GenBank/DDBJ whole genome shotgun (WGS) entry which is preliminary data.</text>
</comment>
<feature type="transmembrane region" description="Helical" evidence="6">
    <location>
        <begin position="310"/>
        <end position="330"/>
    </location>
</feature>
<sequence length="516" mass="57432">MTENRRIFLNIVATYGRSLFTLACGLFTGRWLLMSLGEVDYGLYAVVGGLAGFIGFISSLIAGAVGRFYTYAIGEARVTGQEGLENCRKWFNTALLLHIVFPVALMVVGYPIGEYAIRNGWIFIPPERVEACVWVFRFSCLSCFLGLVTVPFNAMYGAKQYIAELTVYTFVTTTLNVCFLYYMVTHPGDWLARYALWGSLLGIAPNLIIAYRAHKLFPECRIRVAYLWDWGRTKSLFLYAGAQFFGCFSAILRQQGIAILVNRYFKATRNADIGIANTVAGHCFTLAGCMTGAFAPALTTARGAGDWARMYGLAFRTCKIGVLLVFLFALPMMLEVDLVLELWLKNPPEYAAMLCLFFLVGTIIERLAWGHSLALNAHGKIWGYQLVVGIVNFAVFPLAWLLLAVTRDVSAIGVSFVVMMLGNAATLVIFARRLVGMGIRRWVFTVVLPLGMLAVVCLAVGALPRLLLVPTFWRLCVTTLTVELVLLPAAWFIVLSRDERAFVSEKLTLLLNKFRK</sequence>
<dbReference type="Proteomes" id="UP000886845">
    <property type="component" value="Unassembled WGS sequence"/>
</dbReference>
<feature type="transmembrane region" description="Helical" evidence="6">
    <location>
        <begin position="442"/>
        <end position="466"/>
    </location>
</feature>
<feature type="transmembrane region" description="Helical" evidence="6">
    <location>
        <begin position="350"/>
        <end position="369"/>
    </location>
</feature>
<evidence type="ECO:0000256" key="4">
    <source>
        <dbReference type="ARBA" id="ARBA00022989"/>
    </source>
</evidence>
<evidence type="ECO:0000256" key="6">
    <source>
        <dbReference type="SAM" id="Phobius"/>
    </source>
</evidence>
<accession>A0A9D1T240</accession>
<dbReference type="EMBL" id="DVOR01000091">
    <property type="protein sequence ID" value="HIV09040.1"/>
    <property type="molecule type" value="Genomic_DNA"/>
</dbReference>
<keyword evidence="5 6" id="KW-0472">Membrane</keyword>
<reference evidence="7" key="1">
    <citation type="submission" date="2020-10" db="EMBL/GenBank/DDBJ databases">
        <authorList>
            <person name="Gilroy R."/>
        </authorList>
    </citation>
    <scope>NUCLEOTIDE SEQUENCE</scope>
    <source>
        <strain evidence="7">35461</strain>
    </source>
</reference>
<feature type="transmembrane region" description="Helical" evidence="6">
    <location>
        <begin position="235"/>
        <end position="253"/>
    </location>
</feature>
<dbReference type="InterPro" id="IPR050833">
    <property type="entry name" value="Poly_Biosynth_Transport"/>
</dbReference>
<feature type="transmembrane region" description="Helical" evidence="6">
    <location>
        <begin position="90"/>
        <end position="113"/>
    </location>
</feature>
<feature type="transmembrane region" description="Helical" evidence="6">
    <location>
        <begin position="472"/>
        <end position="494"/>
    </location>
</feature>
<dbReference type="AlphaFoldDB" id="A0A9D1T240"/>
<evidence type="ECO:0000256" key="5">
    <source>
        <dbReference type="ARBA" id="ARBA00023136"/>
    </source>
</evidence>
<comment type="subcellular location">
    <subcellularLocation>
        <location evidence="1">Cell membrane</location>
        <topology evidence="1">Multi-pass membrane protein</topology>
    </subcellularLocation>
</comment>
<dbReference type="GO" id="GO:0005886">
    <property type="term" value="C:plasma membrane"/>
    <property type="evidence" value="ECO:0007669"/>
    <property type="project" value="UniProtKB-SubCell"/>
</dbReference>
<evidence type="ECO:0000256" key="1">
    <source>
        <dbReference type="ARBA" id="ARBA00004651"/>
    </source>
</evidence>
<gene>
    <name evidence="7" type="ORF">IAC79_02855</name>
</gene>
<dbReference type="PANTHER" id="PTHR30250:SF26">
    <property type="entry name" value="PSMA PROTEIN"/>
    <property type="match status" value="1"/>
</dbReference>
<feature type="transmembrane region" description="Helical" evidence="6">
    <location>
        <begin position="273"/>
        <end position="298"/>
    </location>
</feature>
<feature type="transmembrane region" description="Helical" evidence="6">
    <location>
        <begin position="133"/>
        <end position="154"/>
    </location>
</feature>
<dbReference type="PANTHER" id="PTHR30250">
    <property type="entry name" value="PST FAMILY PREDICTED COLANIC ACID TRANSPORTER"/>
    <property type="match status" value="1"/>
</dbReference>
<feature type="transmembrane region" description="Helical" evidence="6">
    <location>
        <begin position="161"/>
        <end position="182"/>
    </location>
</feature>
<evidence type="ECO:0000313" key="8">
    <source>
        <dbReference type="Proteomes" id="UP000886845"/>
    </source>
</evidence>
<feature type="transmembrane region" description="Helical" evidence="6">
    <location>
        <begin position="409"/>
        <end position="430"/>
    </location>
</feature>
<name>A0A9D1T240_9BACT</name>
<protein>
    <recommendedName>
        <fullName evidence="9">Polysaccharide biosynthesis protein</fullName>
    </recommendedName>
</protein>
<feature type="transmembrane region" description="Helical" evidence="6">
    <location>
        <begin position="41"/>
        <end position="69"/>
    </location>
</feature>
<organism evidence="7 8">
    <name type="scientific">Candidatus Spyradenecus faecavium</name>
    <dbReference type="NCBI Taxonomy" id="2840947"/>
    <lineage>
        <taxon>Bacteria</taxon>
        <taxon>Pseudomonadati</taxon>
        <taxon>Lentisphaerota</taxon>
        <taxon>Lentisphaeria</taxon>
        <taxon>Lentisphaerales</taxon>
        <taxon>Lentisphaeraceae</taxon>
        <taxon>Lentisphaeraceae incertae sedis</taxon>
        <taxon>Candidatus Spyradenecus</taxon>
    </lineage>
</organism>
<evidence type="ECO:0000256" key="2">
    <source>
        <dbReference type="ARBA" id="ARBA00022475"/>
    </source>
</evidence>
<reference evidence="7" key="2">
    <citation type="journal article" date="2021" name="PeerJ">
        <title>Extensive microbial diversity within the chicken gut microbiome revealed by metagenomics and culture.</title>
        <authorList>
            <person name="Gilroy R."/>
            <person name="Ravi A."/>
            <person name="Getino M."/>
            <person name="Pursley I."/>
            <person name="Horton D.L."/>
            <person name="Alikhan N.F."/>
            <person name="Baker D."/>
            <person name="Gharbi K."/>
            <person name="Hall N."/>
            <person name="Watson M."/>
            <person name="Adriaenssens E.M."/>
            <person name="Foster-Nyarko E."/>
            <person name="Jarju S."/>
            <person name="Secka A."/>
            <person name="Antonio M."/>
            <person name="Oren A."/>
            <person name="Chaudhuri R.R."/>
            <person name="La Ragione R."/>
            <person name="Hildebrand F."/>
            <person name="Pallen M.J."/>
        </authorList>
    </citation>
    <scope>NUCLEOTIDE SEQUENCE</scope>
    <source>
        <strain evidence="7">35461</strain>
    </source>
</reference>
<feature type="transmembrane region" description="Helical" evidence="6">
    <location>
        <begin position="7"/>
        <end position="29"/>
    </location>
</feature>
<evidence type="ECO:0000313" key="7">
    <source>
        <dbReference type="EMBL" id="HIV09040.1"/>
    </source>
</evidence>
<proteinExistence type="predicted"/>
<feature type="transmembrane region" description="Helical" evidence="6">
    <location>
        <begin position="381"/>
        <end position="403"/>
    </location>
</feature>
<keyword evidence="4 6" id="KW-1133">Transmembrane helix</keyword>
<evidence type="ECO:0000256" key="3">
    <source>
        <dbReference type="ARBA" id="ARBA00022692"/>
    </source>
</evidence>
<keyword evidence="3 6" id="KW-0812">Transmembrane</keyword>